<dbReference type="InterPro" id="IPR025238">
    <property type="entry name" value="DUF4184"/>
</dbReference>
<keyword evidence="1" id="KW-1133">Transmembrane helix</keyword>
<evidence type="ECO:0000313" key="2">
    <source>
        <dbReference type="EMBL" id="GIQ69670.1"/>
    </source>
</evidence>
<feature type="transmembrane region" description="Helical" evidence="1">
    <location>
        <begin position="222"/>
        <end position="244"/>
    </location>
</feature>
<feature type="transmembrane region" description="Helical" evidence="1">
    <location>
        <begin position="52"/>
        <end position="74"/>
    </location>
</feature>
<comment type="caution">
    <text evidence="2">The sequence shown here is derived from an EMBL/GenBank/DDBJ whole genome shotgun (WGS) entry which is preliminary data.</text>
</comment>
<dbReference type="RefSeq" id="WP_213412457.1">
    <property type="nucleotide sequence ID" value="NZ_BOVK01000031.1"/>
</dbReference>
<keyword evidence="1" id="KW-0812">Transmembrane</keyword>
<dbReference type="Pfam" id="PF13803">
    <property type="entry name" value="DUF4184"/>
    <property type="match status" value="1"/>
</dbReference>
<gene>
    <name evidence="2" type="ORF">XYCOK13_24940</name>
</gene>
<accession>A0A8J4H4U1</accession>
<evidence type="ECO:0000313" key="3">
    <source>
        <dbReference type="Proteomes" id="UP000677918"/>
    </source>
</evidence>
<keyword evidence="3" id="KW-1185">Reference proteome</keyword>
<feature type="transmembrane region" description="Helical" evidence="1">
    <location>
        <begin position="196"/>
        <end position="216"/>
    </location>
</feature>
<feature type="transmembrane region" description="Helical" evidence="1">
    <location>
        <begin position="157"/>
        <end position="176"/>
    </location>
</feature>
<proteinExistence type="predicted"/>
<name>A0A8J4H4U1_9BACL</name>
<dbReference type="EMBL" id="BOVK01000031">
    <property type="protein sequence ID" value="GIQ69670.1"/>
    <property type="molecule type" value="Genomic_DNA"/>
</dbReference>
<feature type="transmembrane region" description="Helical" evidence="1">
    <location>
        <begin position="107"/>
        <end position="124"/>
    </location>
</feature>
<sequence>MPFTFAHPVYIAPLKYVSPKYVSLTGLILGSMAPDFEYFLMLEPYRSMGHSLAGLFLQAIPLSLVLAFLFHYVVKESMAKHLPSTFQLDQRAYSLLGKWQLRSLRDWLIFISSVMIGFLSHVTLDSFTHAHGYGVMQYSWLREIVILNYPFYKLLQHSLSILGLCLTFVWIGYRLFRSEPDLKFRLPMNVSGKRKLLYWTFVLLTSIAVTIVKLAGTTSSNLTGIIVVAPISGAVLGLILVSLATKTVRRQTI</sequence>
<evidence type="ECO:0000256" key="1">
    <source>
        <dbReference type="SAM" id="Phobius"/>
    </source>
</evidence>
<protein>
    <submittedName>
        <fullName evidence="2">Membrane protein</fullName>
    </submittedName>
</protein>
<dbReference type="AlphaFoldDB" id="A0A8J4H4U1"/>
<keyword evidence="1" id="KW-0472">Membrane</keyword>
<organism evidence="2 3">
    <name type="scientific">Xylanibacillus composti</name>
    <dbReference type="NCBI Taxonomy" id="1572762"/>
    <lineage>
        <taxon>Bacteria</taxon>
        <taxon>Bacillati</taxon>
        <taxon>Bacillota</taxon>
        <taxon>Bacilli</taxon>
        <taxon>Bacillales</taxon>
        <taxon>Paenibacillaceae</taxon>
        <taxon>Xylanibacillus</taxon>
    </lineage>
</organism>
<reference evidence="2" key="1">
    <citation type="submission" date="2021-04" db="EMBL/GenBank/DDBJ databases">
        <title>Draft genome sequence of Xylanibacillus composti strain K13.</title>
        <authorList>
            <person name="Uke A."/>
            <person name="Chhe C."/>
            <person name="Baramee S."/>
            <person name="Kosugi A."/>
        </authorList>
    </citation>
    <scope>NUCLEOTIDE SEQUENCE</scope>
    <source>
        <strain evidence="2">K13</strain>
    </source>
</reference>
<dbReference type="Proteomes" id="UP000677918">
    <property type="component" value="Unassembled WGS sequence"/>
</dbReference>